<protein>
    <submittedName>
        <fullName evidence="6">HTH-type transcriptional activator RhaR</fullName>
    </submittedName>
</protein>
<reference evidence="6 7" key="1">
    <citation type="submission" date="2017-03" db="EMBL/GenBank/DDBJ databases">
        <authorList>
            <person name="Afonso C.L."/>
            <person name="Miller P.J."/>
            <person name="Scott M.A."/>
            <person name="Spackman E."/>
            <person name="Goraichik I."/>
            <person name="Dimitrov K.M."/>
            <person name="Suarez D.L."/>
            <person name="Swayne D.E."/>
        </authorList>
    </citation>
    <scope>NUCLEOTIDE SEQUENCE [LARGE SCALE GENOMIC DNA]</scope>
    <source>
        <strain evidence="6">SB41UT1</strain>
    </source>
</reference>
<organism evidence="6 7">
    <name type="scientific">Parendozoicomonas haliclonae</name>
    <dbReference type="NCBI Taxonomy" id="1960125"/>
    <lineage>
        <taxon>Bacteria</taxon>
        <taxon>Pseudomonadati</taxon>
        <taxon>Pseudomonadota</taxon>
        <taxon>Gammaproteobacteria</taxon>
        <taxon>Oceanospirillales</taxon>
        <taxon>Endozoicomonadaceae</taxon>
        <taxon>Parendozoicomonas</taxon>
    </lineage>
</organism>
<dbReference type="SMART" id="SM00342">
    <property type="entry name" value="HTH_ARAC"/>
    <property type="match status" value="1"/>
</dbReference>
<evidence type="ECO:0000259" key="5">
    <source>
        <dbReference type="PROSITE" id="PS01124"/>
    </source>
</evidence>
<dbReference type="PROSITE" id="PS01124">
    <property type="entry name" value="HTH_ARAC_FAMILY_2"/>
    <property type="match status" value="1"/>
</dbReference>
<dbReference type="Gene3D" id="2.60.120.10">
    <property type="entry name" value="Jelly Rolls"/>
    <property type="match status" value="1"/>
</dbReference>
<dbReference type="Gene3D" id="1.10.10.60">
    <property type="entry name" value="Homeodomain-like"/>
    <property type="match status" value="1"/>
</dbReference>
<evidence type="ECO:0000256" key="2">
    <source>
        <dbReference type="ARBA" id="ARBA00023125"/>
    </source>
</evidence>
<dbReference type="InterPro" id="IPR014710">
    <property type="entry name" value="RmlC-like_jellyroll"/>
</dbReference>
<dbReference type="InterPro" id="IPR018060">
    <property type="entry name" value="HTH_AraC"/>
</dbReference>
<dbReference type="PRINTS" id="PR00032">
    <property type="entry name" value="HTHARAC"/>
</dbReference>
<dbReference type="Pfam" id="PF02311">
    <property type="entry name" value="AraC_binding"/>
    <property type="match status" value="1"/>
</dbReference>
<feature type="domain" description="HTH araC/xylS-type" evidence="5">
    <location>
        <begin position="174"/>
        <end position="272"/>
    </location>
</feature>
<dbReference type="GO" id="GO:0043565">
    <property type="term" value="F:sequence-specific DNA binding"/>
    <property type="evidence" value="ECO:0007669"/>
    <property type="project" value="InterPro"/>
</dbReference>
<evidence type="ECO:0000313" key="6">
    <source>
        <dbReference type="EMBL" id="SMA36524.1"/>
    </source>
</evidence>
<evidence type="ECO:0000256" key="1">
    <source>
        <dbReference type="ARBA" id="ARBA00023015"/>
    </source>
</evidence>
<sequence>MLEVKQLAPDLILDITCITKEHGPETTESHRHEYYEIFWALEGEGSHSIDFVEYPLRAGLIYFMTPGQVHCCPVVPDKMLAISFNANLISSDLRSQKIMEQIFLVNRSRHPSIFIDEHGRMIMQKLIDVLTDELSNTHSDYEFINMIFTGFLRHLVRYQPDDDRAPQVNDGRMLNLLEIIDNNFKNHKQTGFYAEKLSLSAKRINELSSKYFGKTVSQLINDKVMVEAKRELAYTSRTIKAISLELGFEDVAYFSRYFKRATGLTPQTFRNNWKESGL</sequence>
<dbReference type="GO" id="GO:0003700">
    <property type="term" value="F:DNA-binding transcription factor activity"/>
    <property type="evidence" value="ECO:0007669"/>
    <property type="project" value="InterPro"/>
</dbReference>
<keyword evidence="3" id="KW-0010">Activator</keyword>
<dbReference type="OrthoDB" id="9814125at2"/>
<dbReference type="EMBL" id="FWPT01000001">
    <property type="protein sequence ID" value="SMA36524.1"/>
    <property type="molecule type" value="Genomic_DNA"/>
</dbReference>
<evidence type="ECO:0000313" key="7">
    <source>
        <dbReference type="Proteomes" id="UP000196573"/>
    </source>
</evidence>
<dbReference type="PANTHER" id="PTHR43280">
    <property type="entry name" value="ARAC-FAMILY TRANSCRIPTIONAL REGULATOR"/>
    <property type="match status" value="1"/>
</dbReference>
<dbReference type="PANTHER" id="PTHR43280:SF32">
    <property type="entry name" value="TRANSCRIPTIONAL REGULATORY PROTEIN"/>
    <property type="match status" value="1"/>
</dbReference>
<dbReference type="InterPro" id="IPR009057">
    <property type="entry name" value="Homeodomain-like_sf"/>
</dbReference>
<dbReference type="InterPro" id="IPR037923">
    <property type="entry name" value="HTH-like"/>
</dbReference>
<dbReference type="SUPFAM" id="SSF46689">
    <property type="entry name" value="Homeodomain-like"/>
    <property type="match status" value="1"/>
</dbReference>
<gene>
    <name evidence="6" type="primary">rhaR</name>
    <name evidence="6" type="ORF">EHSB41UT_00667</name>
</gene>
<dbReference type="Proteomes" id="UP000196573">
    <property type="component" value="Unassembled WGS sequence"/>
</dbReference>
<keyword evidence="2" id="KW-0238">DNA-binding</keyword>
<keyword evidence="7" id="KW-1185">Reference proteome</keyword>
<name>A0A1X7AFS3_9GAMM</name>
<dbReference type="InterPro" id="IPR003313">
    <property type="entry name" value="AraC-bd"/>
</dbReference>
<dbReference type="InterPro" id="IPR020449">
    <property type="entry name" value="Tscrpt_reg_AraC-type_HTH"/>
</dbReference>
<accession>A0A1X7AFS3</accession>
<dbReference type="Pfam" id="PF12833">
    <property type="entry name" value="HTH_18"/>
    <property type="match status" value="1"/>
</dbReference>
<dbReference type="AlphaFoldDB" id="A0A1X7AFS3"/>
<proteinExistence type="predicted"/>
<evidence type="ECO:0000256" key="4">
    <source>
        <dbReference type="ARBA" id="ARBA00023163"/>
    </source>
</evidence>
<keyword evidence="4" id="KW-0804">Transcription</keyword>
<dbReference type="RefSeq" id="WP_087106829.1">
    <property type="nucleotide sequence ID" value="NZ_CBCSCN010000027.1"/>
</dbReference>
<keyword evidence="1" id="KW-0805">Transcription regulation</keyword>
<dbReference type="SUPFAM" id="SSF51215">
    <property type="entry name" value="Regulatory protein AraC"/>
    <property type="match status" value="1"/>
</dbReference>
<evidence type="ECO:0000256" key="3">
    <source>
        <dbReference type="ARBA" id="ARBA00023159"/>
    </source>
</evidence>